<dbReference type="CDD" id="cd06530">
    <property type="entry name" value="S26_SPase_I"/>
    <property type="match status" value="1"/>
</dbReference>
<dbReference type="GO" id="GO:0009003">
    <property type="term" value="F:signal peptidase activity"/>
    <property type="evidence" value="ECO:0007669"/>
    <property type="project" value="UniProtKB-EC"/>
</dbReference>
<dbReference type="InterPro" id="IPR000223">
    <property type="entry name" value="Pept_S26A_signal_pept_1"/>
</dbReference>
<dbReference type="InterPro" id="IPR036286">
    <property type="entry name" value="LexA/Signal_pep-like_sf"/>
</dbReference>
<name>B8CHS3_SHEPW</name>
<dbReference type="AlphaFoldDB" id="B8CHS3"/>
<dbReference type="EC" id="3.4.21.89" evidence="4"/>
<comment type="catalytic activity">
    <reaction evidence="4">
        <text>Cleavage of hydrophobic, N-terminal signal or leader sequences from secreted and periplasmic proteins.</text>
        <dbReference type="EC" id="3.4.21.89"/>
    </reaction>
</comment>
<dbReference type="RefSeq" id="WP_020910581.1">
    <property type="nucleotide sequence ID" value="NC_011566.1"/>
</dbReference>
<feature type="domain" description="Peptidase S26" evidence="5">
    <location>
        <begin position="96"/>
        <end position="249"/>
    </location>
</feature>
<gene>
    <name evidence="6" type="ordered locus">swp_0365</name>
</gene>
<keyword evidence="7" id="KW-1185">Reference proteome</keyword>
<dbReference type="InterPro" id="IPR019533">
    <property type="entry name" value="Peptidase_S26"/>
</dbReference>
<evidence type="ECO:0000313" key="6">
    <source>
        <dbReference type="EMBL" id="ACJ27199.1"/>
    </source>
</evidence>
<dbReference type="PRINTS" id="PR00727">
    <property type="entry name" value="LEADERPTASE"/>
</dbReference>
<evidence type="ECO:0000256" key="1">
    <source>
        <dbReference type="ARBA" id="ARBA00009370"/>
    </source>
</evidence>
<protein>
    <recommendedName>
        <fullName evidence="2 4">Signal peptidase I</fullName>
        <ecNumber evidence="4">3.4.21.89</ecNumber>
    </recommendedName>
</protein>
<dbReference type="eggNOG" id="COG0681">
    <property type="taxonomic scope" value="Bacteria"/>
</dbReference>
<evidence type="ECO:0000313" key="7">
    <source>
        <dbReference type="Proteomes" id="UP000000753"/>
    </source>
</evidence>
<feature type="transmembrane region" description="Helical" evidence="4">
    <location>
        <begin position="87"/>
        <end position="106"/>
    </location>
</feature>
<keyword evidence="4" id="KW-1133">Transmembrane helix</keyword>
<feature type="transmembrane region" description="Helical" evidence="4">
    <location>
        <begin position="55"/>
        <end position="75"/>
    </location>
</feature>
<evidence type="ECO:0000256" key="4">
    <source>
        <dbReference type="RuleBase" id="RU362042"/>
    </source>
</evidence>
<organism evidence="6 7">
    <name type="scientific">Shewanella piezotolerans (strain WP3 / JCM 13877)</name>
    <dbReference type="NCBI Taxonomy" id="225849"/>
    <lineage>
        <taxon>Bacteria</taxon>
        <taxon>Pseudomonadati</taxon>
        <taxon>Pseudomonadota</taxon>
        <taxon>Gammaproteobacteria</taxon>
        <taxon>Alteromonadales</taxon>
        <taxon>Shewanellaceae</taxon>
        <taxon>Shewanella</taxon>
    </lineage>
</organism>
<keyword evidence="4" id="KW-0472">Membrane</keyword>
<dbReference type="NCBIfam" id="TIGR02227">
    <property type="entry name" value="sigpep_I_bact"/>
    <property type="match status" value="1"/>
</dbReference>
<dbReference type="Pfam" id="PF10502">
    <property type="entry name" value="Peptidase_S26"/>
    <property type="match status" value="1"/>
</dbReference>
<accession>B8CHS3</accession>
<dbReference type="PANTHER" id="PTHR43390:SF1">
    <property type="entry name" value="CHLOROPLAST PROCESSING PEPTIDASE"/>
    <property type="match status" value="1"/>
</dbReference>
<dbReference type="GO" id="GO:0004252">
    <property type="term" value="F:serine-type endopeptidase activity"/>
    <property type="evidence" value="ECO:0007669"/>
    <property type="project" value="InterPro"/>
</dbReference>
<dbReference type="PANTHER" id="PTHR43390">
    <property type="entry name" value="SIGNAL PEPTIDASE I"/>
    <property type="match status" value="1"/>
</dbReference>
<dbReference type="GO" id="GO:0006465">
    <property type="term" value="P:signal peptide processing"/>
    <property type="evidence" value="ECO:0007669"/>
    <property type="project" value="InterPro"/>
</dbReference>
<feature type="transmembrane region" description="Helical" evidence="4">
    <location>
        <begin position="30"/>
        <end position="48"/>
    </location>
</feature>
<evidence type="ECO:0000256" key="2">
    <source>
        <dbReference type="ARBA" id="ARBA00019232"/>
    </source>
</evidence>
<evidence type="ECO:0000256" key="3">
    <source>
        <dbReference type="PIRSR" id="PIRSR600223-1"/>
    </source>
</evidence>
<dbReference type="Gene3D" id="2.10.109.10">
    <property type="entry name" value="Umud Fragment, subunit A"/>
    <property type="match status" value="1"/>
</dbReference>
<comment type="subcellular location">
    <subcellularLocation>
        <location evidence="4">Membrane</location>
        <topology evidence="4">Multi-pass membrane protein</topology>
    </subcellularLocation>
</comment>
<sequence>MISKTRAAALLLSPLPGVASVLLGYRKLGFSLYIAAFLLLPSLRFLGLADTPQGLIAWFISLHLVIAVGIVIAFLPRNTKGNQAIKVPALMVLSYLIVIYYSVTHFSQFSGYAKAKISHNSSITHINNGEFVLQNIYFDRNKLTNGDIVSFEINGEYLEKRIHGIAGDNVTECMNLVFINGVANTWVQNDASNQWQTHYQADYAQDCQYSESFKLPKGYLYVLGDQSRNSKDSRIYGLVNTEQVMGKLLYVLPERISDFSSDQQLLSVSFGSNS</sequence>
<dbReference type="Proteomes" id="UP000000753">
    <property type="component" value="Chromosome"/>
</dbReference>
<proteinExistence type="inferred from homology"/>
<dbReference type="EMBL" id="CP000472">
    <property type="protein sequence ID" value="ACJ27199.1"/>
    <property type="molecule type" value="Genomic_DNA"/>
</dbReference>
<keyword evidence="4" id="KW-0812">Transmembrane</keyword>
<dbReference type="GO" id="GO:0016020">
    <property type="term" value="C:membrane"/>
    <property type="evidence" value="ECO:0007669"/>
    <property type="project" value="UniProtKB-SubCell"/>
</dbReference>
<feature type="active site" evidence="3">
    <location>
        <position position="121"/>
    </location>
</feature>
<dbReference type="STRING" id="225849.swp_0365"/>
<dbReference type="SUPFAM" id="SSF51306">
    <property type="entry name" value="LexA/Signal peptidase"/>
    <property type="match status" value="1"/>
</dbReference>
<reference evidence="6 7" key="1">
    <citation type="journal article" date="2008" name="PLoS ONE">
        <title>Environmental adaptation: genomic analysis of the piezotolerant and psychrotolerant deep-sea iron reducing bacterium Shewanella piezotolerans WP3.</title>
        <authorList>
            <person name="Wang F."/>
            <person name="Wang J."/>
            <person name="Jian H."/>
            <person name="Zhang B."/>
            <person name="Li S."/>
            <person name="Wang F."/>
            <person name="Zeng X."/>
            <person name="Gao L."/>
            <person name="Bartlett D.H."/>
            <person name="Yu J."/>
            <person name="Hu S."/>
            <person name="Xiao X."/>
        </authorList>
    </citation>
    <scope>NUCLEOTIDE SEQUENCE [LARGE SCALE GENOMIC DNA]</scope>
    <source>
        <strain evidence="7">WP3 / JCM 13877</strain>
    </source>
</reference>
<keyword evidence="4" id="KW-0645">Protease</keyword>
<comment type="similarity">
    <text evidence="1 4">Belongs to the peptidase S26 family.</text>
</comment>
<dbReference type="KEGG" id="swp:swp_0365"/>
<keyword evidence="4" id="KW-0378">Hydrolase</keyword>
<dbReference type="HOGENOM" id="CLU_1015246_0_0_6"/>
<evidence type="ECO:0000259" key="5">
    <source>
        <dbReference type="Pfam" id="PF10502"/>
    </source>
</evidence>
<dbReference type="OrthoDB" id="9815782at2"/>
<feature type="active site" evidence="3">
    <location>
        <position position="160"/>
    </location>
</feature>